<gene>
    <name evidence="2" type="ORF">BCM14_2642</name>
</gene>
<dbReference type="SUPFAM" id="SSF53850">
    <property type="entry name" value="Periplasmic binding protein-like II"/>
    <property type="match status" value="1"/>
</dbReference>
<dbReference type="Pfam" id="PF03401">
    <property type="entry name" value="TctC"/>
    <property type="match status" value="1"/>
</dbReference>
<comment type="caution">
    <text evidence="2">The sequence shown here is derived from an EMBL/GenBank/DDBJ whole genome shotgun (WGS) entry which is preliminary data.</text>
</comment>
<dbReference type="PANTHER" id="PTHR42928:SF5">
    <property type="entry name" value="BLR1237 PROTEIN"/>
    <property type="match status" value="1"/>
</dbReference>
<dbReference type="AlphaFoldDB" id="A0A2T0XD67"/>
<dbReference type="PIRSF" id="PIRSF017082">
    <property type="entry name" value="YflP"/>
    <property type="match status" value="1"/>
</dbReference>
<reference evidence="2 3" key="1">
    <citation type="submission" date="2018-03" db="EMBL/GenBank/DDBJ databases">
        <title>Genomic Encyclopedia of Type Strains, Phase III (KMG-III): the genomes of soil and plant-associated and newly described type strains.</title>
        <authorList>
            <person name="Whitman W."/>
        </authorList>
    </citation>
    <scope>NUCLEOTIDE SEQUENCE [LARGE SCALE GENOMIC DNA]</scope>
    <source>
        <strain evidence="2 3">MWH-P2sevCIIIb</strain>
    </source>
</reference>
<dbReference type="CDD" id="cd07012">
    <property type="entry name" value="PBP2_Bug_TTT"/>
    <property type="match status" value="1"/>
</dbReference>
<keyword evidence="2" id="KW-0675">Receptor</keyword>
<dbReference type="Proteomes" id="UP000238308">
    <property type="component" value="Unassembled WGS sequence"/>
</dbReference>
<dbReference type="RefSeq" id="WP_259673622.1">
    <property type="nucleotide sequence ID" value="NZ_PVTV01000016.1"/>
</dbReference>
<evidence type="ECO:0000256" key="1">
    <source>
        <dbReference type="ARBA" id="ARBA00006987"/>
    </source>
</evidence>
<protein>
    <submittedName>
        <fullName evidence="2">Tripartite-type tricarboxylate transporter receptor subunit TctC</fullName>
    </submittedName>
</protein>
<accession>A0A2T0XD67</accession>
<dbReference type="Gene3D" id="3.40.190.150">
    <property type="entry name" value="Bordetella uptake gene, domain 1"/>
    <property type="match status" value="1"/>
</dbReference>
<dbReference type="PROSITE" id="PS51318">
    <property type="entry name" value="TAT"/>
    <property type="match status" value="1"/>
</dbReference>
<evidence type="ECO:0000313" key="2">
    <source>
        <dbReference type="EMBL" id="PRY96885.1"/>
    </source>
</evidence>
<sequence>MKAKIASAQLRATSNTPDSTRRSLLGGFAATVAGASLGLPALSGAQAAYPVKPIKMVIPWPPGQAADLVGRSLALGLSRVLGQSVVSDNKAGAGGMIGTDTAAKATPDGYTILSASSGPLTISPLLQPTPYDVKKDFTYIAMACTAPFVLVTAPDFPAKDAAALVALVKANPGKYNFASSGTGATAHLIGEAFNAAAGLNVVHVPFKGSIPALGEVMAGRVAYCLETASAVMPFVRDGRLKGLGCSLLNGSAVTPGIPPLSTAANVPGFNLGAWIGLAAPAGLTAEVSERLAKAVKEVLQSAETKELFDRISVEIDFKQGAEFTKYLSDTSAQFAEVIKKNNIKLES</sequence>
<dbReference type="EMBL" id="PVTV01000016">
    <property type="protein sequence ID" value="PRY96885.1"/>
    <property type="molecule type" value="Genomic_DNA"/>
</dbReference>
<dbReference type="InterPro" id="IPR006311">
    <property type="entry name" value="TAT_signal"/>
</dbReference>
<name>A0A2T0XD67_9BURK</name>
<comment type="similarity">
    <text evidence="1">Belongs to the UPF0065 (bug) family.</text>
</comment>
<dbReference type="PANTHER" id="PTHR42928">
    <property type="entry name" value="TRICARBOXYLATE-BINDING PROTEIN"/>
    <property type="match status" value="1"/>
</dbReference>
<evidence type="ECO:0000313" key="3">
    <source>
        <dbReference type="Proteomes" id="UP000238308"/>
    </source>
</evidence>
<dbReference type="InterPro" id="IPR042100">
    <property type="entry name" value="Bug_dom1"/>
</dbReference>
<proteinExistence type="inferred from homology"/>
<dbReference type="Gene3D" id="3.40.190.10">
    <property type="entry name" value="Periplasmic binding protein-like II"/>
    <property type="match status" value="1"/>
</dbReference>
<organism evidence="2 3">
    <name type="scientific">Jezberella montanilacus</name>
    <dbReference type="NCBI Taxonomy" id="323426"/>
    <lineage>
        <taxon>Bacteria</taxon>
        <taxon>Pseudomonadati</taxon>
        <taxon>Pseudomonadota</taxon>
        <taxon>Betaproteobacteria</taxon>
        <taxon>Burkholderiales</taxon>
        <taxon>Alcaligenaceae</taxon>
        <taxon>Jezberella</taxon>
    </lineage>
</organism>
<keyword evidence="3" id="KW-1185">Reference proteome</keyword>
<dbReference type="InterPro" id="IPR005064">
    <property type="entry name" value="BUG"/>
</dbReference>